<name>A0ACC1QNS2_9HYPO</name>
<protein>
    <submittedName>
        <fullName evidence="1">Uncharacterized protein</fullName>
    </submittedName>
</protein>
<evidence type="ECO:0000313" key="2">
    <source>
        <dbReference type="Proteomes" id="UP001148737"/>
    </source>
</evidence>
<dbReference type="EMBL" id="JANAKD010001055">
    <property type="protein sequence ID" value="KAJ3484050.1"/>
    <property type="molecule type" value="Genomic_DNA"/>
</dbReference>
<accession>A0ACC1QNS2</accession>
<evidence type="ECO:0000313" key="1">
    <source>
        <dbReference type="EMBL" id="KAJ3484050.1"/>
    </source>
</evidence>
<organism evidence="1 2">
    <name type="scientific">Lecanicillium saksenae</name>
    <dbReference type="NCBI Taxonomy" id="468837"/>
    <lineage>
        <taxon>Eukaryota</taxon>
        <taxon>Fungi</taxon>
        <taxon>Dikarya</taxon>
        <taxon>Ascomycota</taxon>
        <taxon>Pezizomycotina</taxon>
        <taxon>Sordariomycetes</taxon>
        <taxon>Hypocreomycetidae</taxon>
        <taxon>Hypocreales</taxon>
        <taxon>Cordycipitaceae</taxon>
        <taxon>Lecanicillium</taxon>
    </lineage>
</organism>
<reference evidence="1" key="1">
    <citation type="submission" date="2022-07" db="EMBL/GenBank/DDBJ databases">
        <title>Genome Sequence of Lecanicillium saksenae.</title>
        <authorList>
            <person name="Buettner E."/>
        </authorList>
    </citation>
    <scope>NUCLEOTIDE SEQUENCE</scope>
    <source>
        <strain evidence="1">VT-O1</strain>
    </source>
</reference>
<sequence>MVRATITPLPTPSSAFVYQFTKVDGRLCASTAAPRHIHQYTPARPSAPTTPPPHLVPPRLDRHLLHPTRAVPLPRVRLPLLRDLVHGRQAPWRAKRLPGEEAVRVGGSLGAGTLVCGAPAVSNGGYDWLRDFLNQCQDCNIDFVPVHWYGDHSMEWDLERWVDSICDLVGNRKVWITEFKGWGNEDEQIQFLKKALPYLDNKSCVERYSYFGINNSNRDLIQGNGPDLSKLGIWYCYDVPTSSWP</sequence>
<proteinExistence type="predicted"/>
<dbReference type="Proteomes" id="UP001148737">
    <property type="component" value="Unassembled WGS sequence"/>
</dbReference>
<gene>
    <name evidence="1" type="ORF">NLG97_g7156</name>
</gene>
<comment type="caution">
    <text evidence="1">The sequence shown here is derived from an EMBL/GenBank/DDBJ whole genome shotgun (WGS) entry which is preliminary data.</text>
</comment>
<keyword evidence="2" id="KW-1185">Reference proteome</keyword>